<comment type="caution">
    <text evidence="5">The sequence shown here is derived from an EMBL/GenBank/DDBJ whole genome shotgun (WGS) entry which is preliminary data.</text>
</comment>
<feature type="signal peptide" evidence="4">
    <location>
        <begin position="1"/>
        <end position="19"/>
    </location>
</feature>
<dbReference type="InterPro" id="IPR008012">
    <property type="entry name" value="Ump1"/>
</dbReference>
<evidence type="ECO:0000256" key="3">
    <source>
        <dbReference type="SAM" id="MobiDB-lite"/>
    </source>
</evidence>
<accession>A0AAN7T0N9</accession>
<dbReference type="EMBL" id="JAVRRJ010000004">
    <property type="protein sequence ID" value="KAK5085540.1"/>
    <property type="molecule type" value="Genomic_DNA"/>
</dbReference>
<proteinExistence type="inferred from homology"/>
<keyword evidence="4" id="KW-0732">Signal</keyword>
<dbReference type="GO" id="GO:0005737">
    <property type="term" value="C:cytoplasm"/>
    <property type="evidence" value="ECO:0007669"/>
    <property type="project" value="TreeGrafter"/>
</dbReference>
<gene>
    <name evidence="5" type="ORF">LTR05_004825</name>
</gene>
<evidence type="ECO:0000256" key="1">
    <source>
        <dbReference type="ARBA" id="ARBA00023186"/>
    </source>
</evidence>
<feature type="compositionally biased region" description="Low complexity" evidence="3">
    <location>
        <begin position="246"/>
        <end position="260"/>
    </location>
</feature>
<reference evidence="5 6" key="1">
    <citation type="submission" date="2023-08" db="EMBL/GenBank/DDBJ databases">
        <title>Black Yeasts Isolated from many extreme environments.</title>
        <authorList>
            <person name="Coleine C."/>
            <person name="Stajich J.E."/>
            <person name="Selbmann L."/>
        </authorList>
    </citation>
    <scope>NUCLEOTIDE SEQUENCE [LARGE SCALE GENOMIC DNA]</scope>
    <source>
        <strain evidence="5 6">CCFEE 5910</strain>
    </source>
</reference>
<protein>
    <submittedName>
        <fullName evidence="5">Uncharacterized protein</fullName>
    </submittedName>
</protein>
<dbReference type="Proteomes" id="UP001309876">
    <property type="component" value="Unassembled WGS sequence"/>
</dbReference>
<comment type="similarity">
    <text evidence="2">Belongs to the POMP/UMP1 family.</text>
</comment>
<dbReference type="GO" id="GO:0005634">
    <property type="term" value="C:nucleus"/>
    <property type="evidence" value="ECO:0007669"/>
    <property type="project" value="TreeGrafter"/>
</dbReference>
<keyword evidence="6" id="KW-1185">Reference proteome</keyword>
<dbReference type="GO" id="GO:0043248">
    <property type="term" value="P:proteasome assembly"/>
    <property type="evidence" value="ECO:0007669"/>
    <property type="project" value="InterPro"/>
</dbReference>
<feature type="region of interest" description="Disordered" evidence="3">
    <location>
        <begin position="22"/>
        <end position="71"/>
    </location>
</feature>
<keyword evidence="1" id="KW-0143">Chaperone</keyword>
<dbReference type="Pfam" id="PF05348">
    <property type="entry name" value="UMP1"/>
    <property type="match status" value="1"/>
</dbReference>
<sequence length="370" mass="40317">MHFTNILSFTLPFLALASAVPTEGQKPGAGKGPGSLGEHGFAKGGPPGGFEGVEGNGKDGPPFGDDSTPFDARQQHKRALDVNADLKECKSDGKTCVTYTAVPAGKLQGECINRHQPEEYAGYIHVQHGQLMCEYYSDPDCSGCKAGPWSRRERQYNFNVYRQDKAWPVQVYNPQSVKCRIITFDVGPVDNDYYDRKQSQSLRIAPPAAHPSTTTNTQSSKLSSTSSSVSRGAPSAPGLPDTLRLSQQTHSSSASQISSTHPLEARLSQWQQTQANLQSTLLRRTFGIALPLRMAMEQKIVDTSDNFRPSVLGPVNSVHGDILRGRDASIEWEDVYNGQDGLRGTVDRGGDGQGVGWTEEMEMKVGMGRW</sequence>
<feature type="compositionally biased region" description="Gly residues" evidence="3">
    <location>
        <begin position="27"/>
        <end position="55"/>
    </location>
</feature>
<evidence type="ECO:0000256" key="2">
    <source>
        <dbReference type="ARBA" id="ARBA00043974"/>
    </source>
</evidence>
<organism evidence="5 6">
    <name type="scientific">Lithohypha guttulata</name>
    <dbReference type="NCBI Taxonomy" id="1690604"/>
    <lineage>
        <taxon>Eukaryota</taxon>
        <taxon>Fungi</taxon>
        <taxon>Dikarya</taxon>
        <taxon>Ascomycota</taxon>
        <taxon>Pezizomycotina</taxon>
        <taxon>Eurotiomycetes</taxon>
        <taxon>Chaetothyriomycetidae</taxon>
        <taxon>Chaetothyriales</taxon>
        <taxon>Trichomeriaceae</taxon>
        <taxon>Lithohypha</taxon>
    </lineage>
</organism>
<feature type="compositionally biased region" description="Low complexity" evidence="3">
    <location>
        <begin position="212"/>
        <end position="235"/>
    </location>
</feature>
<dbReference type="PANTHER" id="PTHR12828:SF3">
    <property type="entry name" value="PROTEASOME MATURATION PROTEIN"/>
    <property type="match status" value="1"/>
</dbReference>
<dbReference type="PANTHER" id="PTHR12828">
    <property type="entry name" value="PROTEASOME MATURATION PROTEIN UMP1"/>
    <property type="match status" value="1"/>
</dbReference>
<evidence type="ECO:0000313" key="6">
    <source>
        <dbReference type="Proteomes" id="UP001309876"/>
    </source>
</evidence>
<feature type="region of interest" description="Disordered" evidence="3">
    <location>
        <begin position="200"/>
        <end position="260"/>
    </location>
</feature>
<feature type="chain" id="PRO_5042950018" evidence="4">
    <location>
        <begin position="20"/>
        <end position="370"/>
    </location>
</feature>
<name>A0AAN7T0N9_9EURO</name>
<evidence type="ECO:0000313" key="5">
    <source>
        <dbReference type="EMBL" id="KAK5085540.1"/>
    </source>
</evidence>
<evidence type="ECO:0000256" key="4">
    <source>
        <dbReference type="SAM" id="SignalP"/>
    </source>
</evidence>
<dbReference type="AlphaFoldDB" id="A0AAN7T0N9"/>